<sequence>MQLRVVGCALAFALASLARTAHGGTTDAFVTQERAGHACAFSAGMKAASVQLWQLVQQAADEVAASSRTVEEVRALFETLKREGGTEARVEAALGEAEGVLATMKKKLKDESGKAPSIATRLARAAGSIDSAIEMLASYRYAGTGTSHNAYCISKDPKGTTAEPSGAGNIAQALKFSDFNKCGDAPENWNVGTGLVELAKAEGVLSLYDHSTGSVQAISASATGCNLFSTVARASTGGVLFSSEASNLGEMNLGGIWKAKATQSNGMTVKVENSEKTAGPLAALRGEYEALHSALAGSKVDSVKALAQKIHKLLAQKGGGTGQDGTETRFAEEDNATTALLTAMDKNTKAQQAAKRRQQGKGQAQETPTDRAAKDAEEQACLDTKGHWDTDTKTCSIAKREDMATTSAATWTRMHHVLAAQLRRSVAGHA</sequence>
<dbReference type="VEuPathDB" id="TriTrypDB:TvY486_0000400"/>
<feature type="region of interest" description="Disordered" evidence="1">
    <location>
        <begin position="346"/>
        <end position="380"/>
    </location>
</feature>
<keyword evidence="4" id="KW-1185">Reference proteome</keyword>
<reference evidence="3 4" key="1">
    <citation type="journal article" date="2012" name="Proc. Natl. Acad. Sci. U.S.A.">
        <title>Antigenic diversity is generated by distinct evolutionary mechanisms in African trypanosome species.</title>
        <authorList>
            <person name="Jackson A.P."/>
            <person name="Berry A."/>
            <person name="Aslett M."/>
            <person name="Allison H.C."/>
            <person name="Burton P."/>
            <person name="Vavrova-Anderson J."/>
            <person name="Brown R."/>
            <person name="Browne H."/>
            <person name="Corton N."/>
            <person name="Hauser H."/>
            <person name="Gamble J."/>
            <person name="Gilderthorp R."/>
            <person name="Marcello L."/>
            <person name="McQuillan J."/>
            <person name="Otto T.D."/>
            <person name="Quail M.A."/>
            <person name="Sanders M.J."/>
            <person name="van Tonder A."/>
            <person name="Ginger M.L."/>
            <person name="Field M.C."/>
            <person name="Barry J.D."/>
            <person name="Hertz-Fowler C."/>
            <person name="Berriman M."/>
        </authorList>
    </citation>
    <scope>NUCLEOTIDE SEQUENCE</scope>
    <source>
        <strain evidence="3 4">Y486</strain>
    </source>
</reference>
<feature type="compositionally biased region" description="Basic and acidic residues" evidence="1">
    <location>
        <begin position="368"/>
        <end position="377"/>
    </location>
</feature>
<organism evidence="3 4">
    <name type="scientific">Trypanosoma vivax (strain Y486)</name>
    <dbReference type="NCBI Taxonomy" id="1055687"/>
    <lineage>
        <taxon>Eukaryota</taxon>
        <taxon>Discoba</taxon>
        <taxon>Euglenozoa</taxon>
        <taxon>Kinetoplastea</taxon>
        <taxon>Metakinetoplastina</taxon>
        <taxon>Trypanosomatida</taxon>
        <taxon>Trypanosomatidae</taxon>
        <taxon>Trypanosoma</taxon>
        <taxon>Duttonella</taxon>
    </lineage>
</organism>
<evidence type="ECO:0000256" key="2">
    <source>
        <dbReference type="SAM" id="SignalP"/>
    </source>
</evidence>
<dbReference type="EMBL" id="CAEX01000060">
    <property type="protein sequence ID" value="CCD17939.1"/>
    <property type="molecule type" value="Genomic_DNA"/>
</dbReference>
<dbReference type="SUPFAM" id="SSF58087">
    <property type="entry name" value="Variant surface glycoprotein (N-terminal domain)"/>
    <property type="match status" value="1"/>
</dbReference>
<name>F9WKB9_TRYVY</name>
<accession>F9WKB9</accession>
<evidence type="ECO:0008006" key="5">
    <source>
        <dbReference type="Google" id="ProtNLM"/>
    </source>
</evidence>
<gene>
    <name evidence="3" type="ORF">TvY486_0000400</name>
</gene>
<dbReference type="Proteomes" id="UP000009027">
    <property type="component" value="Unassembled WGS sequence"/>
</dbReference>
<evidence type="ECO:0000313" key="4">
    <source>
        <dbReference type="Proteomes" id="UP000009027"/>
    </source>
</evidence>
<proteinExistence type="predicted"/>
<protein>
    <recommendedName>
        <fullName evidence="5">Trypanosome variant surface glycoprotein A-type N-terminal domain-containing protein</fullName>
    </recommendedName>
</protein>
<feature type="chain" id="PRO_5003395134" description="Trypanosome variant surface glycoprotein A-type N-terminal domain-containing protein" evidence="2">
    <location>
        <begin position="24"/>
        <end position="430"/>
    </location>
</feature>
<keyword evidence="2" id="KW-0732">Signal</keyword>
<evidence type="ECO:0000256" key="1">
    <source>
        <dbReference type="SAM" id="MobiDB-lite"/>
    </source>
</evidence>
<dbReference type="AlphaFoldDB" id="F9WKB9"/>
<evidence type="ECO:0000313" key="3">
    <source>
        <dbReference type="EMBL" id="CCD17939.1"/>
    </source>
</evidence>
<feature type="signal peptide" evidence="2">
    <location>
        <begin position="1"/>
        <end position="23"/>
    </location>
</feature>